<dbReference type="WBParaSite" id="RSKR_0000326200.1">
    <property type="protein sequence ID" value="RSKR_0000326200.1"/>
    <property type="gene ID" value="RSKR_0000326200"/>
</dbReference>
<dbReference type="Proteomes" id="UP000095286">
    <property type="component" value="Unplaced"/>
</dbReference>
<evidence type="ECO:0000313" key="1">
    <source>
        <dbReference type="Proteomes" id="UP000095286"/>
    </source>
</evidence>
<evidence type="ECO:0000313" key="2">
    <source>
        <dbReference type="WBParaSite" id="RSKR_0000326200.1"/>
    </source>
</evidence>
<sequence>MEEIAKLEHLAIVNRIYSELENHLGEAEVSMAEFLIHLAQQNPTFDKFKNALAEADAEGDLSDALIGTILRLINQSSVIKNADPVNKRDMNDKELMKALVPALAIPDEEPKLELDWMNELEMLGNTVEIKKDEKREAKSPQQQQSDRKRRHRSRSNSHERHQKRDGDSRDRHQRRYEDSRDRHGRIDDNHRRSRSNDRHSRKRRSRSREDKRHRHRSHSGDRYPKSSNHRDHKPKQKLHEKPEVGMIINARINKIVTFGAFANMMGFEKTFDGLIHISQINSERVENVSHYLERGQTVKVKIINMNEGKIGLSMKEVDQSSGEDLKPNKPVLTGANCIEAGDDVFMNPVGSPTRGRQMDDDSKPIKKARVRMSSQERWELQQMRGAGALKNCDLPDFDDEYGVLPDEDELNDIEDTEIELVEDEPDFLKGLGQAAIMQSGLHKARKEAKTKSRREQEDEKNRNIQRGATTQDPMARKKVDVEEEEMAPRAAATKDMPEWYKHVTQEGRVTYGQKTALSIQEQRDSLPIFKLKTQLVQAITDNSILVVIGETGSGKTTQLTQYIAEAGFAKRGKIGCTQPRRVAAMSVAKRVAEEYGCRLGEKVGYTIRFEDCTSPETIIKYMTDGMLLKECLFDPDLKSYSCIMLDEAHERTINTDVLFGLLKKAVKKRPELKIIVTSATLESKKFSEYFFNAPIFTIPGRTFPVEIMYTQSPESDYLEAAVNVVMQIHLAEPKGDILLFLTGQEEIDTSCEILYNRMKSLKDAPELIILPVYGALPSEVQTRIFEPAPEGKRKVVIATNIAETSLTIDGIYYVVDPGFVKQKIYNPKSGMDSLVVTPISQAAANQRSGRAGRTGPGKCYRLFTKDAYNNEMLPAPVPEIQRTNLAATLLQLKAMGINDLLNFDFMDAPAGESMLVALRTLHDLSALDNDGLLSILGRRMAEFPLEPSLSKLLIMSVDLGCSDDILTIVSMISVQNVFYRPKEKQEQADQKRSKFNQPEGDHVTLLAIYKSWQHANYSSQWCFDNFIQAKTMKRAQDVRKQLLSIMERHKFKVVSCGKNYQKVQKAICSGFFRNAAKKDPQEGYRTLTDGQNVYLHPASALYQQQSEWVVYHELMMTTKEYMREITAIEPKWLVEFAPSFFRISDHTKLSANKKHQKIDPLHNKFEAADAWRISKVKKKIYNPNR</sequence>
<reference evidence="2" key="1">
    <citation type="submission" date="2016-11" db="UniProtKB">
        <authorList>
            <consortium name="WormBaseParasite"/>
        </authorList>
    </citation>
    <scope>IDENTIFICATION</scope>
    <source>
        <strain evidence="2">KR3021</strain>
    </source>
</reference>
<organism evidence="1 2">
    <name type="scientific">Rhabditophanes sp. KR3021</name>
    <dbReference type="NCBI Taxonomy" id="114890"/>
    <lineage>
        <taxon>Eukaryota</taxon>
        <taxon>Metazoa</taxon>
        <taxon>Ecdysozoa</taxon>
        <taxon>Nematoda</taxon>
        <taxon>Chromadorea</taxon>
        <taxon>Rhabditida</taxon>
        <taxon>Tylenchina</taxon>
        <taxon>Panagrolaimomorpha</taxon>
        <taxon>Strongyloidoidea</taxon>
        <taxon>Alloionematidae</taxon>
        <taxon>Rhabditophanes</taxon>
    </lineage>
</organism>
<proteinExistence type="predicted"/>
<protein>
    <submittedName>
        <fullName evidence="2">RNA helicase</fullName>
    </submittedName>
</protein>
<name>A0AC35TR15_9BILA</name>
<accession>A0AC35TR15</accession>